<dbReference type="PANTHER" id="PTHR43316">
    <property type="entry name" value="HYDROLASE, HALOACID DELAHOGENASE-RELATED"/>
    <property type="match status" value="1"/>
</dbReference>
<dbReference type="Pfam" id="PF00702">
    <property type="entry name" value="Hydrolase"/>
    <property type="match status" value="1"/>
</dbReference>
<evidence type="ECO:0000256" key="1">
    <source>
        <dbReference type="ARBA" id="ARBA00022801"/>
    </source>
</evidence>
<protein>
    <submittedName>
        <fullName evidence="2">Haloacid dehalogenase</fullName>
    </submittedName>
</protein>
<dbReference type="Gene3D" id="1.10.150.750">
    <property type="match status" value="1"/>
</dbReference>
<dbReference type="RefSeq" id="WP_160876511.1">
    <property type="nucleotide sequence ID" value="NZ_WUEK01000003.1"/>
</dbReference>
<sequence length="230" mass="25016">MTASPAPGLVTFDLFSALTDSRRGAASVLARWAQARGWPTDPGTVYDDWDRRNKASQATLADWRPFAWHATEAWRATCAHLGLVGDVEQDARALLASVDTWPLWDDVRPGLDRLRDRVGSAWRIGILSNVDDDIARRTQAGGLVDPSELWTSERLAAYKPSPELYRRARVQAGDGPHVHVASSARDVRGALEAGISVVRLVRPGHVVDPEGPAPGVEASSVTDVADLLRE</sequence>
<reference evidence="2 3" key="1">
    <citation type="submission" date="2019-12" db="EMBL/GenBank/DDBJ databases">
        <authorList>
            <person name="Kun Z."/>
        </authorList>
    </citation>
    <scope>NUCLEOTIDE SEQUENCE [LARGE SCALE GENOMIC DNA]</scope>
    <source>
        <strain evidence="2 3">YIM 123512</strain>
    </source>
</reference>
<organism evidence="2 3">
    <name type="scientific">Nocardioides flavescens</name>
    <dbReference type="NCBI Taxonomy" id="2691959"/>
    <lineage>
        <taxon>Bacteria</taxon>
        <taxon>Bacillati</taxon>
        <taxon>Actinomycetota</taxon>
        <taxon>Actinomycetes</taxon>
        <taxon>Propionibacteriales</taxon>
        <taxon>Nocardioidaceae</taxon>
        <taxon>Nocardioides</taxon>
    </lineage>
</organism>
<dbReference type="EMBL" id="WUEK01000003">
    <property type="protein sequence ID" value="MXG89293.1"/>
    <property type="molecule type" value="Genomic_DNA"/>
</dbReference>
<keyword evidence="1" id="KW-0378">Hydrolase</keyword>
<dbReference type="SUPFAM" id="SSF56784">
    <property type="entry name" value="HAD-like"/>
    <property type="match status" value="1"/>
</dbReference>
<proteinExistence type="predicted"/>
<dbReference type="PANTHER" id="PTHR43316:SF3">
    <property type="entry name" value="HALOACID DEHALOGENASE, TYPE II (AFU_ORTHOLOGUE AFUA_2G07750)-RELATED"/>
    <property type="match status" value="1"/>
</dbReference>
<keyword evidence="3" id="KW-1185">Reference proteome</keyword>
<name>A0A6L7EPQ8_9ACTN</name>
<dbReference type="InterPro" id="IPR023214">
    <property type="entry name" value="HAD_sf"/>
</dbReference>
<dbReference type="InterPro" id="IPR051540">
    <property type="entry name" value="S-2-haloacid_dehalogenase"/>
</dbReference>
<dbReference type="Proteomes" id="UP000473325">
    <property type="component" value="Unassembled WGS sequence"/>
</dbReference>
<dbReference type="GO" id="GO:0016787">
    <property type="term" value="F:hydrolase activity"/>
    <property type="evidence" value="ECO:0007669"/>
    <property type="project" value="UniProtKB-KW"/>
</dbReference>
<dbReference type="InterPro" id="IPR036412">
    <property type="entry name" value="HAD-like_sf"/>
</dbReference>
<dbReference type="Gene3D" id="3.40.50.1000">
    <property type="entry name" value="HAD superfamily/HAD-like"/>
    <property type="match status" value="1"/>
</dbReference>
<evidence type="ECO:0000313" key="3">
    <source>
        <dbReference type="Proteomes" id="UP000473325"/>
    </source>
</evidence>
<accession>A0A6L7EPQ8</accession>
<gene>
    <name evidence="2" type="ORF">GRQ65_06995</name>
</gene>
<evidence type="ECO:0000313" key="2">
    <source>
        <dbReference type="EMBL" id="MXG89293.1"/>
    </source>
</evidence>
<comment type="caution">
    <text evidence="2">The sequence shown here is derived from an EMBL/GenBank/DDBJ whole genome shotgun (WGS) entry which is preliminary data.</text>
</comment>
<dbReference type="AlphaFoldDB" id="A0A6L7EPQ8"/>